<evidence type="ECO:0000256" key="2">
    <source>
        <dbReference type="ARBA" id="ARBA00022857"/>
    </source>
</evidence>
<dbReference type="VEuPathDB" id="FungiDB:AB675_2989"/>
<organism evidence="5 6">
    <name type="scientific">Cyphellophora attinorum</name>
    <dbReference type="NCBI Taxonomy" id="1664694"/>
    <lineage>
        <taxon>Eukaryota</taxon>
        <taxon>Fungi</taxon>
        <taxon>Dikarya</taxon>
        <taxon>Ascomycota</taxon>
        <taxon>Pezizomycotina</taxon>
        <taxon>Eurotiomycetes</taxon>
        <taxon>Chaetothyriomycetidae</taxon>
        <taxon>Chaetothyriales</taxon>
        <taxon>Cyphellophoraceae</taxon>
        <taxon>Cyphellophora</taxon>
    </lineage>
</organism>
<accession>A0A0N0NIZ9</accession>
<proteinExistence type="inferred from homology"/>
<name>A0A0N0NIZ9_9EURO</name>
<protein>
    <recommendedName>
        <fullName evidence="4">NmrA-like domain-containing protein</fullName>
    </recommendedName>
</protein>
<comment type="caution">
    <text evidence="5">The sequence shown here is derived from an EMBL/GenBank/DDBJ whole genome shotgun (WGS) entry which is preliminary data.</text>
</comment>
<evidence type="ECO:0000256" key="3">
    <source>
        <dbReference type="ARBA" id="ARBA00023002"/>
    </source>
</evidence>
<dbReference type="PANTHER" id="PTHR42748">
    <property type="entry name" value="NITROGEN METABOLITE REPRESSION PROTEIN NMRA FAMILY MEMBER"/>
    <property type="match status" value="1"/>
</dbReference>
<evidence type="ECO:0000256" key="1">
    <source>
        <dbReference type="ARBA" id="ARBA00006328"/>
    </source>
</evidence>
<dbReference type="GO" id="GO:0005634">
    <property type="term" value="C:nucleus"/>
    <property type="evidence" value="ECO:0007669"/>
    <property type="project" value="TreeGrafter"/>
</dbReference>
<sequence length="361" mass="40361">MSGLFAVLGATGTQGSSVIRYHVVFIRQALRDQGIEVVQADVDDEQSLAIAFKVSKATLPWGYILQLELIASPNKVCHHHLRRHRLLEPWAKYFSTGHADPWKAALDDEVRRGKNIISAAERTLDTLKHFIFSSLPSPEAVSSGKFANMPHYDGKVQLAQQIHASASQASGQKTLGDITTEIWATYYMENFIRFELNAYLRPRKVNAAVLESHHFQSLQTSSSDSPHYILSTPQLPSTQLALLASEADFGAFVAPLISRKPSPKTPVLAVSQRLTFPEICAVLSKQIGVEIKYQQAADRDYEAKYGSFGVEFERMYHFYDEFGYCGDTPTVGLDELNIKTVSLTPFKDFVAKQKWDGFLVE</sequence>
<dbReference type="Gene3D" id="3.40.50.720">
    <property type="entry name" value="NAD(P)-binding Rossmann-like Domain"/>
    <property type="match status" value="1"/>
</dbReference>
<gene>
    <name evidence="5" type="ORF">AB675_2989</name>
</gene>
<dbReference type="RefSeq" id="XP_017996374.1">
    <property type="nucleotide sequence ID" value="XM_018143003.1"/>
</dbReference>
<dbReference type="OrthoDB" id="3358371at2759"/>
<dbReference type="InterPro" id="IPR036291">
    <property type="entry name" value="NAD(P)-bd_dom_sf"/>
</dbReference>
<dbReference type="EMBL" id="LFJN01000031">
    <property type="protein sequence ID" value="KPI36411.1"/>
    <property type="molecule type" value="Genomic_DNA"/>
</dbReference>
<dbReference type="AlphaFoldDB" id="A0A0N0NIZ9"/>
<dbReference type="SUPFAM" id="SSF51735">
    <property type="entry name" value="NAD(P)-binding Rossmann-fold domains"/>
    <property type="match status" value="1"/>
</dbReference>
<evidence type="ECO:0000313" key="5">
    <source>
        <dbReference type="EMBL" id="KPI36411.1"/>
    </source>
</evidence>
<dbReference type="Pfam" id="PF05368">
    <property type="entry name" value="NmrA"/>
    <property type="match status" value="1"/>
</dbReference>
<reference evidence="5 6" key="1">
    <citation type="submission" date="2015-06" db="EMBL/GenBank/DDBJ databases">
        <title>Draft genome of the ant-associated black yeast Phialophora attae CBS 131958.</title>
        <authorList>
            <person name="Moreno L.F."/>
            <person name="Stielow B.J."/>
            <person name="de Hoog S."/>
            <person name="Vicente V.A."/>
            <person name="Weiss V.A."/>
            <person name="de Vries M."/>
            <person name="Cruz L.M."/>
            <person name="Souza E.M."/>
        </authorList>
    </citation>
    <scope>NUCLEOTIDE SEQUENCE [LARGE SCALE GENOMIC DNA]</scope>
    <source>
        <strain evidence="5 6">CBS 131958</strain>
    </source>
</reference>
<comment type="similarity">
    <text evidence="1">Belongs to the NmrA-type oxidoreductase family.</text>
</comment>
<dbReference type="GeneID" id="28734883"/>
<dbReference type="InterPro" id="IPR008030">
    <property type="entry name" value="NmrA-like"/>
</dbReference>
<keyword evidence="3" id="KW-0560">Oxidoreductase</keyword>
<keyword evidence="6" id="KW-1185">Reference proteome</keyword>
<evidence type="ECO:0000313" key="6">
    <source>
        <dbReference type="Proteomes" id="UP000038010"/>
    </source>
</evidence>
<dbReference type="PANTHER" id="PTHR42748:SF30">
    <property type="entry name" value="NMRA-LIKE DOMAIN-CONTAINING PROTEIN"/>
    <property type="match status" value="1"/>
</dbReference>
<evidence type="ECO:0000259" key="4">
    <source>
        <dbReference type="Pfam" id="PF05368"/>
    </source>
</evidence>
<dbReference type="Proteomes" id="UP000038010">
    <property type="component" value="Unassembled WGS sequence"/>
</dbReference>
<keyword evidence="2" id="KW-0521">NADP</keyword>
<feature type="domain" description="NmrA-like" evidence="4">
    <location>
        <begin position="105"/>
        <end position="327"/>
    </location>
</feature>
<dbReference type="GO" id="GO:0016491">
    <property type="term" value="F:oxidoreductase activity"/>
    <property type="evidence" value="ECO:0007669"/>
    <property type="project" value="UniProtKB-KW"/>
</dbReference>
<dbReference type="InterPro" id="IPR051164">
    <property type="entry name" value="NmrA-like_oxidored"/>
</dbReference>